<accession>A0A0F9GC05</accession>
<evidence type="ECO:0000313" key="2">
    <source>
        <dbReference type="EMBL" id="KKL67050.1"/>
    </source>
</evidence>
<dbReference type="AlphaFoldDB" id="A0A0F9GC05"/>
<proteinExistence type="predicted"/>
<comment type="caution">
    <text evidence="2">The sequence shown here is derived from an EMBL/GenBank/DDBJ whole genome shotgun (WGS) entry which is preliminary data.</text>
</comment>
<name>A0A0F9GC05_9ZZZZ</name>
<protein>
    <submittedName>
        <fullName evidence="2">Uncharacterized protein</fullName>
    </submittedName>
</protein>
<evidence type="ECO:0000256" key="1">
    <source>
        <dbReference type="SAM" id="MobiDB-lite"/>
    </source>
</evidence>
<dbReference type="EMBL" id="LAZR01027002">
    <property type="protein sequence ID" value="KKL67050.1"/>
    <property type="molecule type" value="Genomic_DNA"/>
</dbReference>
<feature type="region of interest" description="Disordered" evidence="1">
    <location>
        <begin position="28"/>
        <end position="52"/>
    </location>
</feature>
<organism evidence="2">
    <name type="scientific">marine sediment metagenome</name>
    <dbReference type="NCBI Taxonomy" id="412755"/>
    <lineage>
        <taxon>unclassified sequences</taxon>
        <taxon>metagenomes</taxon>
        <taxon>ecological metagenomes</taxon>
    </lineage>
</organism>
<sequence length="67" mass="7745">MVRLPYRRAFASEIEKRKSAERDELVLAGNGKQLASHGRKTPAQDWKGDMRDDPELHSAFYELQKSQ</sequence>
<gene>
    <name evidence="2" type="ORF">LCGC14_2138880</name>
</gene>
<reference evidence="2" key="1">
    <citation type="journal article" date="2015" name="Nature">
        <title>Complex archaea that bridge the gap between prokaryotes and eukaryotes.</title>
        <authorList>
            <person name="Spang A."/>
            <person name="Saw J.H."/>
            <person name="Jorgensen S.L."/>
            <person name="Zaremba-Niedzwiedzka K."/>
            <person name="Martijn J."/>
            <person name="Lind A.E."/>
            <person name="van Eijk R."/>
            <person name="Schleper C."/>
            <person name="Guy L."/>
            <person name="Ettema T.J."/>
        </authorList>
    </citation>
    <scope>NUCLEOTIDE SEQUENCE</scope>
</reference>